<keyword evidence="6 9" id="KW-0472">Membrane</keyword>
<sequence length="526" mass="61442">MAGLMKCESGFRIETVRLKVILTTVLFLFHLSQTSGATRPIIEVKDGQEIKVQASQHFCYNNSIVPGWREAWTRIQVRVWSTTKLKVTVVNDEQDLQELEHFSIWKLVQYFVHEQTNETFVSVSLFNNKTCFRVDPSDSRTLYTVQPSRHFDIYLFLVFLAGLLLFSFADILSRSQVFYYSAGMSTGMIASLIILIFVMSRFLPKKSPFYVLLMGGWSFSLYVIQLVFRNLQIILKDHWHLAISYTIVVGFISFAVCYRYGPLVDQRSVNILSWTLQIFGLLMVYAGIQVQQVALAIMIAAFCSKNLEYPFTKVFMLYQKLKPKKLEPRRLLTEEEYQRQSEVETQNALEELRKYCSSPELNTWKTVSRLQSPKRYERIFEIQMKCYNKCSFMKNVFPDYYFICQYLKILQILNDQWKILQNVEESCSLRQIQKRLYRKNVKGQMLSKTVLCLALRFADFIEGSPHLLSNEVSVHTQEYGLGGSFFEDELFSTDEENQEEEEDGWETDDDGKPDVASLRLNNSRVK</sequence>
<evidence type="ECO:0000256" key="1">
    <source>
        <dbReference type="ARBA" id="ARBA00004575"/>
    </source>
</evidence>
<feature type="compositionally biased region" description="Acidic residues" evidence="8">
    <location>
        <begin position="492"/>
        <end position="511"/>
    </location>
</feature>
<protein>
    <submittedName>
        <fullName evidence="10">Nuclear envelope integral membrane protein 1</fullName>
    </submittedName>
</protein>
<reference evidence="10" key="1">
    <citation type="submission" date="2025-08" db="UniProtKB">
        <authorList>
            <consortium name="Ensembl"/>
        </authorList>
    </citation>
    <scope>IDENTIFICATION</scope>
</reference>
<evidence type="ECO:0000256" key="8">
    <source>
        <dbReference type="SAM" id="MobiDB-lite"/>
    </source>
</evidence>
<dbReference type="Pfam" id="PF10225">
    <property type="entry name" value="NEMP"/>
    <property type="match status" value="1"/>
</dbReference>
<dbReference type="Ensembl" id="ENSCCRT00015001284.1">
    <property type="protein sequence ID" value="ENSCCRP00015001192.1"/>
    <property type="gene ID" value="ENSCCRG00015000785.1"/>
</dbReference>
<feature type="transmembrane region" description="Helical" evidence="9">
    <location>
        <begin position="240"/>
        <end position="261"/>
    </location>
</feature>
<feature type="transmembrane region" description="Helical" evidence="9">
    <location>
        <begin position="153"/>
        <end position="172"/>
    </location>
</feature>
<dbReference type="AlphaFoldDB" id="A0A8C1S1T3"/>
<dbReference type="Proteomes" id="UP000694700">
    <property type="component" value="Unplaced"/>
</dbReference>
<evidence type="ECO:0000256" key="7">
    <source>
        <dbReference type="ARBA" id="ARBA00023242"/>
    </source>
</evidence>
<evidence type="ECO:0000313" key="11">
    <source>
        <dbReference type="Proteomes" id="UP000694700"/>
    </source>
</evidence>
<dbReference type="PANTHER" id="PTHR13598:SF4">
    <property type="entry name" value="NUCLEAR ENVELOPE INTEGRAL MEMBRANE PROTEIN 1"/>
    <property type="match status" value="1"/>
</dbReference>
<feature type="transmembrane region" description="Helical" evidence="9">
    <location>
        <begin position="209"/>
        <end position="228"/>
    </location>
</feature>
<comment type="similarity">
    <text evidence="2">Belongs to the NEMP family.</text>
</comment>
<dbReference type="PANTHER" id="PTHR13598">
    <property type="entry name" value="AT07567P-RELATED"/>
    <property type="match status" value="1"/>
</dbReference>
<name>A0A8C1S1T3_CYPCA</name>
<evidence type="ECO:0000256" key="6">
    <source>
        <dbReference type="ARBA" id="ARBA00023136"/>
    </source>
</evidence>
<proteinExistence type="inferred from homology"/>
<evidence type="ECO:0000256" key="9">
    <source>
        <dbReference type="SAM" id="Phobius"/>
    </source>
</evidence>
<evidence type="ECO:0000256" key="2">
    <source>
        <dbReference type="ARBA" id="ARBA00005748"/>
    </source>
</evidence>
<accession>A0A8C1S1T3</accession>
<organism evidence="10 11">
    <name type="scientific">Cyprinus carpio</name>
    <name type="common">Common carp</name>
    <dbReference type="NCBI Taxonomy" id="7962"/>
    <lineage>
        <taxon>Eukaryota</taxon>
        <taxon>Metazoa</taxon>
        <taxon>Chordata</taxon>
        <taxon>Craniata</taxon>
        <taxon>Vertebrata</taxon>
        <taxon>Euteleostomi</taxon>
        <taxon>Actinopterygii</taxon>
        <taxon>Neopterygii</taxon>
        <taxon>Teleostei</taxon>
        <taxon>Ostariophysi</taxon>
        <taxon>Cypriniformes</taxon>
        <taxon>Cyprinidae</taxon>
        <taxon>Cyprininae</taxon>
        <taxon>Cyprinus</taxon>
    </lineage>
</organism>
<comment type="subcellular location">
    <subcellularLocation>
        <location evidence="1">Nucleus inner membrane</location>
        <topology evidence="1">Multi-pass membrane protein</topology>
        <orientation evidence="1">Nucleoplasmic side</orientation>
    </subcellularLocation>
</comment>
<keyword evidence="5 9" id="KW-1133">Transmembrane helix</keyword>
<feature type="transmembrane region" description="Helical" evidence="9">
    <location>
        <begin position="281"/>
        <end position="303"/>
    </location>
</feature>
<keyword evidence="4" id="KW-0732">Signal</keyword>
<keyword evidence="3 9" id="KW-0812">Transmembrane</keyword>
<keyword evidence="7" id="KW-0539">Nucleus</keyword>
<evidence type="ECO:0000256" key="4">
    <source>
        <dbReference type="ARBA" id="ARBA00022729"/>
    </source>
</evidence>
<evidence type="ECO:0000256" key="5">
    <source>
        <dbReference type="ARBA" id="ARBA00022989"/>
    </source>
</evidence>
<dbReference type="GO" id="GO:0005637">
    <property type="term" value="C:nuclear inner membrane"/>
    <property type="evidence" value="ECO:0007669"/>
    <property type="project" value="UniProtKB-SubCell"/>
</dbReference>
<evidence type="ECO:0000256" key="3">
    <source>
        <dbReference type="ARBA" id="ARBA00022692"/>
    </source>
</evidence>
<feature type="region of interest" description="Disordered" evidence="8">
    <location>
        <begin position="492"/>
        <end position="526"/>
    </location>
</feature>
<evidence type="ECO:0000313" key="10">
    <source>
        <dbReference type="Ensembl" id="ENSCCRP00015001192.1"/>
    </source>
</evidence>
<dbReference type="InterPro" id="IPR019358">
    <property type="entry name" value="NEMP_fam"/>
</dbReference>
<feature type="transmembrane region" description="Helical" evidence="9">
    <location>
        <begin position="179"/>
        <end position="203"/>
    </location>
</feature>